<feature type="compositionally biased region" description="Basic and acidic residues" evidence="2">
    <location>
        <begin position="146"/>
        <end position="156"/>
    </location>
</feature>
<dbReference type="InterPro" id="IPR036867">
    <property type="entry name" value="R3H_dom_sf"/>
</dbReference>
<dbReference type="Proteomes" id="UP000184356">
    <property type="component" value="Unassembled WGS sequence"/>
</dbReference>
<proteinExistence type="predicted"/>
<evidence type="ECO:0000313" key="6">
    <source>
        <dbReference type="Proteomes" id="UP000184356"/>
    </source>
</evidence>
<evidence type="ECO:0000256" key="2">
    <source>
        <dbReference type="SAM" id="MobiDB-lite"/>
    </source>
</evidence>
<feature type="compositionally biased region" description="Basic and acidic residues" evidence="2">
    <location>
        <begin position="110"/>
        <end position="122"/>
    </location>
</feature>
<feature type="region of interest" description="Disordered" evidence="2">
    <location>
        <begin position="702"/>
        <end position="781"/>
    </location>
</feature>
<evidence type="ECO:0000259" key="3">
    <source>
        <dbReference type="PROSITE" id="PS51061"/>
    </source>
</evidence>
<dbReference type="InterPro" id="IPR051937">
    <property type="entry name" value="R3H_domain_containing"/>
</dbReference>
<reference evidence="6" key="1">
    <citation type="journal article" date="2017" name="Genome Biol.">
        <title>Comparative genomics reveals high biological diversity and specific adaptations in the industrially and medically important fungal genus Aspergillus.</title>
        <authorList>
            <person name="de Vries R.P."/>
            <person name="Riley R."/>
            <person name="Wiebenga A."/>
            <person name="Aguilar-Osorio G."/>
            <person name="Amillis S."/>
            <person name="Uchima C.A."/>
            <person name="Anderluh G."/>
            <person name="Asadollahi M."/>
            <person name="Askin M."/>
            <person name="Barry K."/>
            <person name="Battaglia E."/>
            <person name="Bayram O."/>
            <person name="Benocci T."/>
            <person name="Braus-Stromeyer S.A."/>
            <person name="Caldana C."/>
            <person name="Canovas D."/>
            <person name="Cerqueira G.C."/>
            <person name="Chen F."/>
            <person name="Chen W."/>
            <person name="Choi C."/>
            <person name="Clum A."/>
            <person name="Dos Santos R.A."/>
            <person name="Damasio A.R."/>
            <person name="Diallinas G."/>
            <person name="Emri T."/>
            <person name="Fekete E."/>
            <person name="Flipphi M."/>
            <person name="Freyberg S."/>
            <person name="Gallo A."/>
            <person name="Gournas C."/>
            <person name="Habgood R."/>
            <person name="Hainaut M."/>
            <person name="Harispe M.L."/>
            <person name="Henrissat B."/>
            <person name="Hilden K.S."/>
            <person name="Hope R."/>
            <person name="Hossain A."/>
            <person name="Karabika E."/>
            <person name="Karaffa L."/>
            <person name="Karanyi Z."/>
            <person name="Krasevec N."/>
            <person name="Kuo A."/>
            <person name="Kusch H."/>
            <person name="LaButti K."/>
            <person name="Lagendijk E.L."/>
            <person name="Lapidus A."/>
            <person name="Levasseur A."/>
            <person name="Lindquist E."/>
            <person name="Lipzen A."/>
            <person name="Logrieco A.F."/>
            <person name="MacCabe A."/>
            <person name="Maekelae M.R."/>
            <person name="Malavazi I."/>
            <person name="Melin P."/>
            <person name="Meyer V."/>
            <person name="Mielnichuk N."/>
            <person name="Miskei M."/>
            <person name="Molnar A.P."/>
            <person name="Mule G."/>
            <person name="Ngan C.Y."/>
            <person name="Orejas M."/>
            <person name="Orosz E."/>
            <person name="Ouedraogo J.P."/>
            <person name="Overkamp K.M."/>
            <person name="Park H.-S."/>
            <person name="Perrone G."/>
            <person name="Piumi F."/>
            <person name="Punt P.J."/>
            <person name="Ram A.F."/>
            <person name="Ramon A."/>
            <person name="Rauscher S."/>
            <person name="Record E."/>
            <person name="Riano-Pachon D.M."/>
            <person name="Robert V."/>
            <person name="Roehrig J."/>
            <person name="Ruller R."/>
            <person name="Salamov A."/>
            <person name="Salih N.S."/>
            <person name="Samson R.A."/>
            <person name="Sandor E."/>
            <person name="Sanguinetti M."/>
            <person name="Schuetze T."/>
            <person name="Sepcic K."/>
            <person name="Shelest E."/>
            <person name="Sherlock G."/>
            <person name="Sophianopoulou V."/>
            <person name="Squina F.M."/>
            <person name="Sun H."/>
            <person name="Susca A."/>
            <person name="Todd R.B."/>
            <person name="Tsang A."/>
            <person name="Unkles S.E."/>
            <person name="van de Wiele N."/>
            <person name="van Rossen-Uffink D."/>
            <person name="Oliveira J.V."/>
            <person name="Vesth T.C."/>
            <person name="Visser J."/>
            <person name="Yu J.-H."/>
            <person name="Zhou M."/>
            <person name="Andersen M.R."/>
            <person name="Archer D.B."/>
            <person name="Baker S.E."/>
            <person name="Benoit I."/>
            <person name="Brakhage A.A."/>
            <person name="Braus G.H."/>
            <person name="Fischer R."/>
            <person name="Frisvad J.C."/>
            <person name="Goldman G.H."/>
            <person name="Houbraken J."/>
            <person name="Oakley B."/>
            <person name="Pocsi I."/>
            <person name="Scazzocchio C."/>
            <person name="Seiboth B."/>
            <person name="vanKuyk P.A."/>
            <person name="Wortman J."/>
            <person name="Dyer P.S."/>
            <person name="Grigoriev I.V."/>
        </authorList>
    </citation>
    <scope>NUCLEOTIDE SEQUENCE [LARGE SCALE GENOMIC DNA]</scope>
    <source>
        <strain evidence="6">CBS 593.65</strain>
    </source>
</reference>
<keyword evidence="1" id="KW-0597">Phosphoprotein</keyword>
<dbReference type="PANTHER" id="PTHR15672">
    <property type="entry name" value="CAMP-REGULATED PHOSPHOPROTEIN 21 RELATED R3H DOMAIN CONTAINING PROTEIN"/>
    <property type="match status" value="1"/>
</dbReference>
<feature type="compositionally biased region" description="Basic and acidic residues" evidence="2">
    <location>
        <begin position="384"/>
        <end position="423"/>
    </location>
</feature>
<feature type="compositionally biased region" description="Polar residues" evidence="2">
    <location>
        <begin position="47"/>
        <end position="56"/>
    </location>
</feature>
<feature type="domain" description="SUZ" evidence="4">
    <location>
        <begin position="324"/>
        <end position="419"/>
    </location>
</feature>
<protein>
    <recommendedName>
        <fullName evidence="7">SUZ domain-containing protein</fullName>
    </recommendedName>
</protein>
<name>A0A1L9TV49_9EURO</name>
<evidence type="ECO:0000256" key="1">
    <source>
        <dbReference type="ARBA" id="ARBA00022553"/>
    </source>
</evidence>
<dbReference type="Gene3D" id="3.30.1370.50">
    <property type="entry name" value="R3H-like domain"/>
    <property type="match status" value="1"/>
</dbReference>
<dbReference type="PROSITE" id="PS51061">
    <property type="entry name" value="R3H"/>
    <property type="match status" value="1"/>
</dbReference>
<evidence type="ECO:0000313" key="5">
    <source>
        <dbReference type="EMBL" id="OJJ63310.1"/>
    </source>
</evidence>
<dbReference type="InterPro" id="IPR001374">
    <property type="entry name" value="R3H_dom"/>
</dbReference>
<dbReference type="EMBL" id="KV878582">
    <property type="protein sequence ID" value="OJJ63310.1"/>
    <property type="molecule type" value="Genomic_DNA"/>
</dbReference>
<feature type="region of interest" description="Disordered" evidence="2">
    <location>
        <begin position="1"/>
        <end position="70"/>
    </location>
</feature>
<dbReference type="Pfam" id="PF12752">
    <property type="entry name" value="SUZ"/>
    <property type="match status" value="1"/>
</dbReference>
<sequence>MASQPSPRDGHRLSFAKIAALPPPLKSETSHTSDEKDDSPSHDEPSFSESQNSTGVLPNHESPDFVASRAGAVDRDIDELSKAVHAANISEKKNQGNTGFSIEGQGNGSLRREDSFEDDRTHLSNSSTKPTSFDSKSMASVTTFAMDEKDSLRPDDSASVQAIDEEESLSGHASGAPNSLTGSESGARFRDVQRQRLPSHNTISIFNDGSQRANGSIATDSMANNIVVSNPNAFPGQPIHGFPSEPDEKLLEAMKSPKDRLLILQLEEKVRSFIQNSKEQSLELPPSNAFGRLLAHKLGDYYHLTHFVDNNVTSVRLHRTPFCRLPTPLSLIHATSNETPPPTMPAMKIMRRTDGERPSTEGSIAASSSAASKTTSEAGDSGNDAERGGSSAKDRLTLTREEREAKYQEARERIFRDFSESKTPETSGESNANVSRSSSTSGRKKAHRQKTPHDDSFEARSQFNAYYPGMHYSNGSVPYGMGMQDPSFPSQPYMVGPGVVPSNMGYMPSQNSVMHPGQVNMNTAPQCPISVSPQMSATGPWQNGPTSQQMPYTGYLINQSPAMAPAKPAAAIGNYPVSNNAQFQATPAAWSSPPYQAAYPQPTHRNQAPIPWSNYQTQPLSATPYPYTQYPGQPLNTGLPTHAASHPLQGNFNRSPFNPQTRSFVPGGATGLGRPPNTNFPPNIGPYSTMQANFQPQWNQEQVGGNLSRGTIPGGRDSIAKFGTPAHLPPKPPPSEVPSDFELKHRNANAASNSYPNNTVPPSQNGPLVVSGGTGVPRPNQ</sequence>
<feature type="compositionally biased region" description="Polar residues" evidence="2">
    <location>
        <begin position="755"/>
        <end position="766"/>
    </location>
</feature>
<dbReference type="OrthoDB" id="278430at2759"/>
<evidence type="ECO:0008006" key="7">
    <source>
        <dbReference type="Google" id="ProtNLM"/>
    </source>
</evidence>
<feature type="region of interest" description="Disordered" evidence="2">
    <location>
        <begin position="88"/>
        <end position="186"/>
    </location>
</feature>
<dbReference type="PROSITE" id="PS51673">
    <property type="entry name" value="SUZ"/>
    <property type="match status" value="1"/>
</dbReference>
<feature type="compositionally biased region" description="Low complexity" evidence="2">
    <location>
        <begin position="360"/>
        <end position="379"/>
    </location>
</feature>
<evidence type="ECO:0000259" key="4">
    <source>
        <dbReference type="PROSITE" id="PS51673"/>
    </source>
</evidence>
<keyword evidence="6" id="KW-1185">Reference proteome</keyword>
<dbReference type="AlphaFoldDB" id="A0A1L9TV49"/>
<dbReference type="GeneID" id="63764673"/>
<feature type="domain" description="R3H" evidence="3">
    <location>
        <begin position="260"/>
        <end position="323"/>
    </location>
</feature>
<feature type="region of interest" description="Disordered" evidence="2">
    <location>
        <begin position="353"/>
        <end position="459"/>
    </location>
</feature>
<dbReference type="PANTHER" id="PTHR15672:SF8">
    <property type="entry name" value="PROTEIN ENCORE"/>
    <property type="match status" value="1"/>
</dbReference>
<gene>
    <name evidence="5" type="ORF">ASPSYDRAFT_53023</name>
</gene>
<dbReference type="STRING" id="1036612.A0A1L9TV49"/>
<dbReference type="GO" id="GO:0006012">
    <property type="term" value="P:galactose metabolic process"/>
    <property type="evidence" value="ECO:0007669"/>
    <property type="project" value="TreeGrafter"/>
</dbReference>
<dbReference type="Pfam" id="PF01424">
    <property type="entry name" value="R3H"/>
    <property type="match status" value="1"/>
</dbReference>
<feature type="compositionally biased region" description="Pro residues" evidence="2">
    <location>
        <begin position="727"/>
        <end position="736"/>
    </location>
</feature>
<feature type="compositionally biased region" description="Basic and acidic residues" evidence="2">
    <location>
        <begin position="28"/>
        <end position="45"/>
    </location>
</feature>
<dbReference type="GO" id="GO:0003676">
    <property type="term" value="F:nucleic acid binding"/>
    <property type="evidence" value="ECO:0007669"/>
    <property type="project" value="UniProtKB-UniRule"/>
</dbReference>
<feature type="compositionally biased region" description="Polar residues" evidence="2">
    <location>
        <begin position="123"/>
        <end position="143"/>
    </location>
</feature>
<feature type="compositionally biased region" description="Low complexity" evidence="2">
    <location>
        <begin position="427"/>
        <end position="441"/>
    </location>
</feature>
<accession>A0A1L9TV49</accession>
<organism evidence="5 6">
    <name type="scientific">Aspergillus sydowii CBS 593.65</name>
    <dbReference type="NCBI Taxonomy" id="1036612"/>
    <lineage>
        <taxon>Eukaryota</taxon>
        <taxon>Fungi</taxon>
        <taxon>Dikarya</taxon>
        <taxon>Ascomycota</taxon>
        <taxon>Pezizomycotina</taxon>
        <taxon>Eurotiomycetes</taxon>
        <taxon>Eurotiomycetidae</taxon>
        <taxon>Eurotiales</taxon>
        <taxon>Aspergillaceae</taxon>
        <taxon>Aspergillus</taxon>
        <taxon>Aspergillus subgen. Nidulantes</taxon>
    </lineage>
</organism>
<dbReference type="RefSeq" id="XP_040707116.1">
    <property type="nucleotide sequence ID" value="XM_040848600.1"/>
</dbReference>
<dbReference type="InterPro" id="IPR024771">
    <property type="entry name" value="SUZ"/>
</dbReference>
<dbReference type="VEuPathDB" id="FungiDB:ASPSYDRAFT_53023"/>
<dbReference type="SUPFAM" id="SSF82708">
    <property type="entry name" value="R3H domain"/>
    <property type="match status" value="1"/>
</dbReference>
<dbReference type="CDD" id="cd02642">
    <property type="entry name" value="R3H_encore_like"/>
    <property type="match status" value="1"/>
</dbReference>